<dbReference type="OrthoDB" id="9789113at2"/>
<dbReference type="SUPFAM" id="SSF48317">
    <property type="entry name" value="Acid phosphatase/Vanadium-dependent haloperoxidase"/>
    <property type="match status" value="1"/>
</dbReference>
<dbReference type="EMBL" id="CP022437">
    <property type="protein sequence ID" value="ASN06578.1"/>
    <property type="molecule type" value="Genomic_DNA"/>
</dbReference>
<feature type="transmembrane region" description="Helical" evidence="1">
    <location>
        <begin position="6"/>
        <end position="25"/>
    </location>
</feature>
<evidence type="ECO:0000256" key="1">
    <source>
        <dbReference type="SAM" id="Phobius"/>
    </source>
</evidence>
<keyword evidence="1" id="KW-0472">Membrane</keyword>
<keyword evidence="1" id="KW-0812">Transmembrane</keyword>
<dbReference type="AlphaFoldDB" id="A0A221MFY0"/>
<accession>A0A221MFY0</accession>
<dbReference type="Proteomes" id="UP000204391">
    <property type="component" value="Chromosome"/>
</dbReference>
<keyword evidence="1" id="KW-1133">Transmembrane helix</keyword>
<reference evidence="2 3" key="1">
    <citation type="journal article" date="2003" name="Int. J. Syst. Evol. Microbiol.">
        <title>Virgibacillus carmonensis sp. nov., Virgibacillus necropolis sp. nov. and Virgibacillus picturae sp. nov., three novel species isolated from deteriorated mural paintings, transfer of the species of the genus salibacillus to Virgibacillus, as Virgibacillus marismortui comb. nov. and Virgibacillus salexigens comb. nov., and emended description of the genus Virgibacillus.</title>
        <authorList>
            <person name="Heyrman J."/>
            <person name="Logan N.A."/>
            <person name="Busse H.J."/>
            <person name="Balcaen A."/>
            <person name="Lebbe L."/>
            <person name="Rodriguez-Diaz M."/>
            <person name="Swings J."/>
            <person name="De Vos P."/>
        </authorList>
    </citation>
    <scope>NUCLEOTIDE SEQUENCE [LARGE SCALE GENOMIC DNA]</scope>
    <source>
        <strain evidence="2 3">LMG 19488</strain>
    </source>
</reference>
<sequence>MRKKSSYLYIFLLSFVLFTSVLWGIKIMQGTIPLVDQWTRDFVRAMADSNIYFLFRLITELGSGTFLTPFTIVMGFVLWYIFRDWLVGVIFAGGTILSYGINVFILLGREDPHFKHSKVSKTSVKWGMTRPSPPLQRRFLLE</sequence>
<keyword evidence="3" id="KW-1185">Reference proteome</keyword>
<dbReference type="InterPro" id="IPR036938">
    <property type="entry name" value="PAP2/HPO_sf"/>
</dbReference>
<proteinExistence type="predicted"/>
<organism evidence="2 3">
    <name type="scientific">Virgibacillus necropolis</name>
    <dbReference type="NCBI Taxonomy" id="163877"/>
    <lineage>
        <taxon>Bacteria</taxon>
        <taxon>Bacillati</taxon>
        <taxon>Bacillota</taxon>
        <taxon>Bacilli</taxon>
        <taxon>Bacillales</taxon>
        <taxon>Bacillaceae</taxon>
        <taxon>Virgibacillus</taxon>
    </lineage>
</organism>
<evidence type="ECO:0000313" key="2">
    <source>
        <dbReference type="EMBL" id="ASN06578.1"/>
    </source>
</evidence>
<dbReference type="KEGG" id="vne:CFK40_16915"/>
<name>A0A221MFY0_9BACI</name>
<protein>
    <submittedName>
        <fullName evidence="2">Uncharacterized protein</fullName>
    </submittedName>
</protein>
<evidence type="ECO:0000313" key="3">
    <source>
        <dbReference type="Proteomes" id="UP000204391"/>
    </source>
</evidence>
<dbReference type="RefSeq" id="WP_089533574.1">
    <property type="nucleotide sequence ID" value="NZ_CP022437.1"/>
</dbReference>
<gene>
    <name evidence="2" type="ORF">CFK40_16915</name>
</gene>
<feature type="transmembrane region" description="Helical" evidence="1">
    <location>
        <begin position="53"/>
        <end position="79"/>
    </location>
</feature>
<feature type="transmembrane region" description="Helical" evidence="1">
    <location>
        <begin position="85"/>
        <end position="108"/>
    </location>
</feature>